<feature type="binding site" evidence="6">
    <location>
        <position position="115"/>
    </location>
    <ligand>
        <name>S-adenosyl-L-methionine</name>
        <dbReference type="ChEBI" id="CHEBI:59789"/>
    </ligand>
</feature>
<dbReference type="InterPro" id="IPR002877">
    <property type="entry name" value="RNA_MeTrfase_FtsJ_dom"/>
</dbReference>
<protein>
    <recommendedName>
        <fullName evidence="6">Ribosomal RNA large subunit methyltransferase E</fullName>
        <ecNumber evidence="6">2.1.1.166</ecNumber>
    </recommendedName>
    <alternativeName>
        <fullName evidence="6">23S rRNA Um2552 methyltransferase</fullName>
    </alternativeName>
    <alternativeName>
        <fullName evidence="6">rRNA (uridine-2'-O-)-methyltransferase</fullName>
    </alternativeName>
</protein>
<dbReference type="HAMAP" id="MF_01547">
    <property type="entry name" value="RNA_methyltr_E"/>
    <property type="match status" value="1"/>
</dbReference>
<evidence type="ECO:0000256" key="7">
    <source>
        <dbReference type="PIRSR" id="PIRSR005461-1"/>
    </source>
</evidence>
<dbReference type="GO" id="GO:0008650">
    <property type="term" value="F:rRNA (uridine-2'-O-)-methyltransferase activity"/>
    <property type="evidence" value="ECO:0007669"/>
    <property type="project" value="UniProtKB-UniRule"/>
</dbReference>
<dbReference type="PANTHER" id="PTHR10920">
    <property type="entry name" value="RIBOSOMAL RNA METHYLTRANSFERASE"/>
    <property type="match status" value="1"/>
</dbReference>
<comment type="function">
    <text evidence="6">Specifically methylates the uridine in position 2552 of 23S rRNA at the 2'-O position of the ribose in the fully assembled 50S ribosomal subunit.</text>
</comment>
<feature type="binding site" evidence="6">
    <location>
        <position position="57"/>
    </location>
    <ligand>
        <name>S-adenosyl-L-methionine</name>
        <dbReference type="ChEBI" id="CHEBI:59789"/>
    </ligand>
</feature>
<dbReference type="RefSeq" id="WP_400195267.1">
    <property type="nucleotide sequence ID" value="NZ_CAYAYE010000008.1"/>
</dbReference>
<dbReference type="GO" id="GO:0005737">
    <property type="term" value="C:cytoplasm"/>
    <property type="evidence" value="ECO:0007669"/>
    <property type="project" value="UniProtKB-SubCell"/>
</dbReference>
<dbReference type="EC" id="2.1.1.166" evidence="6"/>
<feature type="binding site" evidence="6">
    <location>
        <position position="91"/>
    </location>
    <ligand>
        <name>S-adenosyl-L-methionine</name>
        <dbReference type="ChEBI" id="CHEBI:59789"/>
    </ligand>
</feature>
<name>A0A8J8TDX8_9ARCH</name>
<reference evidence="9" key="1">
    <citation type="submission" date="2016-03" db="EMBL/GenBank/DDBJ databases">
        <authorList>
            <person name="Borrel G."/>
            <person name="Mccann A."/>
            <person name="O'Toole P.W."/>
        </authorList>
    </citation>
    <scope>NUCLEOTIDE SEQUENCE</scope>
    <source>
        <strain evidence="9">183</strain>
    </source>
</reference>
<feature type="binding site" evidence="6">
    <location>
        <position position="55"/>
    </location>
    <ligand>
        <name>S-adenosyl-L-methionine</name>
        <dbReference type="ChEBI" id="CHEBI:59789"/>
    </ligand>
</feature>
<dbReference type="InterPro" id="IPR050082">
    <property type="entry name" value="RNA_methyltr_RlmE"/>
</dbReference>
<comment type="subcellular location">
    <subcellularLocation>
        <location evidence="6">Cytoplasm</location>
    </subcellularLocation>
</comment>
<organism evidence="9 10">
    <name type="scientific">Candidatus Methanomassiliicoccus intestinalis</name>
    <dbReference type="NCBI Taxonomy" id="1406512"/>
    <lineage>
        <taxon>Archaea</taxon>
        <taxon>Methanobacteriati</taxon>
        <taxon>Thermoplasmatota</taxon>
        <taxon>Thermoplasmata</taxon>
        <taxon>Methanomassiliicoccales</taxon>
        <taxon>Methanomassiliicoccaceae</taxon>
        <taxon>Methanomassiliicoccus</taxon>
    </lineage>
</organism>
<keyword evidence="1 6" id="KW-0963">Cytoplasm</keyword>
<accession>A0A8J8TDX8</accession>
<dbReference type="Proteomes" id="UP000752814">
    <property type="component" value="Unassembled WGS sequence"/>
</dbReference>
<keyword evidence="3 6" id="KW-0489">Methyltransferase</keyword>
<dbReference type="PANTHER" id="PTHR10920:SF13">
    <property type="entry name" value="PRE-RRNA 2'-O-RIBOSE RNA METHYLTRANSFERASE FTSJ3"/>
    <property type="match status" value="1"/>
</dbReference>
<dbReference type="Gene3D" id="3.40.50.150">
    <property type="entry name" value="Vaccinia Virus protein VP39"/>
    <property type="match status" value="1"/>
</dbReference>
<dbReference type="SUPFAM" id="SSF53335">
    <property type="entry name" value="S-adenosyl-L-methionine-dependent methyltransferases"/>
    <property type="match status" value="1"/>
</dbReference>
<feature type="domain" description="Ribosomal RNA methyltransferase FtsJ" evidence="8">
    <location>
        <begin position="23"/>
        <end position="198"/>
    </location>
</feature>
<proteinExistence type="inferred from homology"/>
<evidence type="ECO:0000256" key="4">
    <source>
        <dbReference type="ARBA" id="ARBA00022679"/>
    </source>
</evidence>
<dbReference type="FunFam" id="3.40.50.150:FF:000220">
    <property type="entry name" value="CAMK protein kinase"/>
    <property type="match status" value="1"/>
</dbReference>
<dbReference type="InterPro" id="IPR029063">
    <property type="entry name" value="SAM-dependent_MTases_sf"/>
</dbReference>
<keyword evidence="2 6" id="KW-0698">rRNA processing</keyword>
<dbReference type="AlphaFoldDB" id="A0A8J8TDX8"/>
<comment type="catalytic activity">
    <reaction evidence="6">
        <text>uridine(2552) in 23S rRNA + S-adenosyl-L-methionine = 2'-O-methyluridine(2552) in 23S rRNA + S-adenosyl-L-homocysteine + H(+)</text>
        <dbReference type="Rhea" id="RHEA:42720"/>
        <dbReference type="Rhea" id="RHEA-COMP:10202"/>
        <dbReference type="Rhea" id="RHEA-COMP:10203"/>
        <dbReference type="ChEBI" id="CHEBI:15378"/>
        <dbReference type="ChEBI" id="CHEBI:57856"/>
        <dbReference type="ChEBI" id="CHEBI:59789"/>
        <dbReference type="ChEBI" id="CHEBI:65315"/>
        <dbReference type="ChEBI" id="CHEBI:74478"/>
        <dbReference type="EC" id="2.1.1.166"/>
    </reaction>
</comment>
<comment type="similarity">
    <text evidence="6">Belongs to the class I-like SAM-binding methyltransferase superfamily. RNA methyltransferase RlmE family.</text>
</comment>
<feature type="active site" description="Proton acceptor" evidence="6 7">
    <location>
        <position position="155"/>
    </location>
</feature>
<evidence type="ECO:0000256" key="6">
    <source>
        <dbReference type="HAMAP-Rule" id="MF_01547"/>
    </source>
</evidence>
<dbReference type="EMBL" id="LVVT01000002">
    <property type="protein sequence ID" value="TQS84293.1"/>
    <property type="molecule type" value="Genomic_DNA"/>
</dbReference>
<evidence type="ECO:0000259" key="8">
    <source>
        <dbReference type="Pfam" id="PF01728"/>
    </source>
</evidence>
<feature type="binding site" evidence="6">
    <location>
        <position position="75"/>
    </location>
    <ligand>
        <name>S-adenosyl-L-methionine</name>
        <dbReference type="ChEBI" id="CHEBI:59789"/>
    </ligand>
</feature>
<evidence type="ECO:0000256" key="1">
    <source>
        <dbReference type="ARBA" id="ARBA00022490"/>
    </source>
</evidence>
<evidence type="ECO:0000256" key="3">
    <source>
        <dbReference type="ARBA" id="ARBA00022603"/>
    </source>
</evidence>
<evidence type="ECO:0000256" key="2">
    <source>
        <dbReference type="ARBA" id="ARBA00022552"/>
    </source>
</evidence>
<keyword evidence="4 6" id="KW-0808">Transferase</keyword>
<sequence>MSDRWLAERKREHYYRLAKKLNYRSRASFKLAQIDEKFHIFREGDAVTDLGAAPGGWLQIAKERVGETGKVVGVDLQKIEPLEGVQTIRGDMLKPETAEKLKELLGGKADVVISDMSPNISGSYCMDHARSVELCTYALNFARQVLKPKGNLVMKIFEGDMMKGFLNDVRSSFQNVKLHSPKASRDSSSEIYIIAKGFIPPKEPVPEAEQ</sequence>
<dbReference type="InterPro" id="IPR015507">
    <property type="entry name" value="rRNA-MeTfrase_E"/>
</dbReference>
<evidence type="ECO:0000256" key="5">
    <source>
        <dbReference type="ARBA" id="ARBA00022691"/>
    </source>
</evidence>
<evidence type="ECO:0000313" key="10">
    <source>
        <dbReference type="Proteomes" id="UP000752814"/>
    </source>
</evidence>
<dbReference type="Pfam" id="PF01728">
    <property type="entry name" value="FtsJ"/>
    <property type="match status" value="1"/>
</dbReference>
<dbReference type="PIRSF" id="PIRSF005461">
    <property type="entry name" value="23S_rRNA_mtase"/>
    <property type="match status" value="1"/>
</dbReference>
<gene>
    <name evidence="9" type="primary">rrmJ</name>
    <name evidence="6" type="synonym">rlmE</name>
    <name evidence="9" type="ORF">A3207_05485</name>
</gene>
<comment type="caution">
    <text evidence="9">The sequence shown here is derived from an EMBL/GenBank/DDBJ whole genome shotgun (WGS) entry which is preliminary data.</text>
</comment>
<evidence type="ECO:0000313" key="9">
    <source>
        <dbReference type="EMBL" id="TQS84293.1"/>
    </source>
</evidence>
<keyword evidence="5 6" id="KW-0949">S-adenosyl-L-methionine</keyword>